<evidence type="ECO:0000313" key="4">
    <source>
        <dbReference type="Proteomes" id="UP000283383"/>
    </source>
</evidence>
<name>A0A420I7U5_9PEZI</name>
<feature type="domain" description="CRAL-TRIO" evidence="2">
    <location>
        <begin position="104"/>
        <end position="298"/>
    </location>
</feature>
<organism evidence="3 4">
    <name type="scientific">Golovinomyces cichoracearum</name>
    <dbReference type="NCBI Taxonomy" id="62708"/>
    <lineage>
        <taxon>Eukaryota</taxon>
        <taxon>Fungi</taxon>
        <taxon>Dikarya</taxon>
        <taxon>Ascomycota</taxon>
        <taxon>Pezizomycotina</taxon>
        <taxon>Leotiomycetes</taxon>
        <taxon>Erysiphales</taxon>
        <taxon>Erysiphaceae</taxon>
        <taxon>Golovinomyces</taxon>
    </lineage>
</organism>
<keyword evidence="4" id="KW-1185">Reference proteome</keyword>
<feature type="region of interest" description="Disordered" evidence="1">
    <location>
        <begin position="351"/>
        <end position="385"/>
    </location>
</feature>
<dbReference type="PROSITE" id="PS50191">
    <property type="entry name" value="CRAL_TRIO"/>
    <property type="match status" value="1"/>
</dbReference>
<evidence type="ECO:0000259" key="2">
    <source>
        <dbReference type="PROSITE" id="PS50191"/>
    </source>
</evidence>
<gene>
    <name evidence="3" type="ORF">GcM3_116011</name>
</gene>
<sequence>MSDDSFVKCVNSNGADSGYPSGHIGYLSPDEVTKLQDFKQCCSEKGHYKPASGSSPASHDNATLLRFLRARRFDIPSAVEQFVVDANWRKENNLDQAYESLDTEYYAATEFLYPQWTGRCDRRGIPVYVYEVKQLDSQAMAAYNEMSKKFQPKSPTDNKLCSKFIRLCALYESMVKFTMPMCSLNPDRMFPHTPVTQCCNLVDVSGVGLKQFWNLRRHMLDASTLATAHYPETLDRIIIIGTPGFFPVVWGWIRKWFDEKTTSKILILDDADLPEKLASIIEPHNIPKKYGGQLEFEPGHRPQLDPAIQRIITWEEGWTEFPSSPMYWVKKDNVMEAYAVGCVSGSRRREKVCTVSNSATRPQDEGSERSEQPEFHADAGEPKPS</sequence>
<dbReference type="InterPro" id="IPR036273">
    <property type="entry name" value="CRAL/TRIO_N_dom_sf"/>
</dbReference>
<dbReference type="InterPro" id="IPR051026">
    <property type="entry name" value="PI/PC_transfer"/>
</dbReference>
<dbReference type="InterPro" id="IPR001251">
    <property type="entry name" value="CRAL-TRIO_dom"/>
</dbReference>
<dbReference type="CDD" id="cd00170">
    <property type="entry name" value="SEC14"/>
    <property type="match status" value="1"/>
</dbReference>
<dbReference type="Proteomes" id="UP000283383">
    <property type="component" value="Unassembled WGS sequence"/>
</dbReference>
<feature type="compositionally biased region" description="Basic and acidic residues" evidence="1">
    <location>
        <begin position="362"/>
        <end position="385"/>
    </location>
</feature>
<dbReference type="Pfam" id="PF03765">
    <property type="entry name" value="CRAL_TRIO_N"/>
    <property type="match status" value="1"/>
</dbReference>
<reference evidence="3 4" key="1">
    <citation type="journal article" date="2018" name="BMC Genomics">
        <title>Comparative genome analyses reveal sequence features reflecting distinct modes of host-adaptation between dicot and monocot powdery mildew.</title>
        <authorList>
            <person name="Wu Y."/>
            <person name="Ma X."/>
            <person name="Pan Z."/>
            <person name="Kale S.D."/>
            <person name="Song Y."/>
            <person name="King H."/>
            <person name="Zhang Q."/>
            <person name="Presley C."/>
            <person name="Deng X."/>
            <person name="Wei C.I."/>
            <person name="Xiao S."/>
        </authorList>
    </citation>
    <scope>NUCLEOTIDE SEQUENCE [LARGE SCALE GENOMIC DNA]</scope>
    <source>
        <strain evidence="3">UMSG3</strain>
    </source>
</reference>
<dbReference type="Gene3D" id="1.10.8.20">
    <property type="entry name" value="N-terminal domain of phosphatidylinositol transfer protein sec14p"/>
    <property type="match status" value="1"/>
</dbReference>
<dbReference type="SUPFAM" id="SSF46938">
    <property type="entry name" value="CRAL/TRIO N-terminal domain"/>
    <property type="match status" value="1"/>
</dbReference>
<dbReference type="SMART" id="SM00516">
    <property type="entry name" value="SEC14"/>
    <property type="match status" value="1"/>
</dbReference>
<dbReference type="EMBL" id="MCBQ01011663">
    <property type="protein sequence ID" value="RKF65783.1"/>
    <property type="molecule type" value="Genomic_DNA"/>
</dbReference>
<dbReference type="Gene3D" id="3.40.525.10">
    <property type="entry name" value="CRAL-TRIO lipid binding domain"/>
    <property type="match status" value="1"/>
</dbReference>
<accession>A0A420I7U5</accession>
<dbReference type="STRING" id="62708.A0A420I7U5"/>
<proteinExistence type="predicted"/>
<dbReference type="PANTHER" id="PTHR45657:SF3">
    <property type="entry name" value="TRANSPORTER, PUTATIVE (AFU_ORTHOLOGUE AFUA_5G09260)-RELATED"/>
    <property type="match status" value="1"/>
</dbReference>
<dbReference type="InterPro" id="IPR011074">
    <property type="entry name" value="CRAL/TRIO_N_dom"/>
</dbReference>
<dbReference type="Pfam" id="PF00650">
    <property type="entry name" value="CRAL_TRIO"/>
    <property type="match status" value="1"/>
</dbReference>
<evidence type="ECO:0000256" key="1">
    <source>
        <dbReference type="SAM" id="MobiDB-lite"/>
    </source>
</evidence>
<dbReference type="InterPro" id="IPR036865">
    <property type="entry name" value="CRAL-TRIO_dom_sf"/>
</dbReference>
<comment type="caution">
    <text evidence="3">The sequence shown here is derived from an EMBL/GenBank/DDBJ whole genome shotgun (WGS) entry which is preliminary data.</text>
</comment>
<evidence type="ECO:0000313" key="3">
    <source>
        <dbReference type="EMBL" id="RKF65783.1"/>
    </source>
</evidence>
<dbReference type="SMART" id="SM01100">
    <property type="entry name" value="CRAL_TRIO_N"/>
    <property type="match status" value="1"/>
</dbReference>
<dbReference type="PANTHER" id="PTHR45657">
    <property type="entry name" value="CRAL-TRIO DOMAIN-CONTAINING PROTEIN YKL091C-RELATED"/>
    <property type="match status" value="1"/>
</dbReference>
<dbReference type="AlphaFoldDB" id="A0A420I7U5"/>
<protein>
    <submittedName>
        <fullName evidence="3">SEC14 cytosolic factor</fullName>
    </submittedName>
</protein>
<dbReference type="SUPFAM" id="SSF52087">
    <property type="entry name" value="CRAL/TRIO domain"/>
    <property type="match status" value="1"/>
</dbReference>